<dbReference type="InterPro" id="IPR004119">
    <property type="entry name" value="EcKL"/>
</dbReference>
<evidence type="ECO:0000313" key="1">
    <source>
        <dbReference type="EMBL" id="CAH0110792.1"/>
    </source>
</evidence>
<sequence>MTFGSTVKMHVKVESGSTLGDNFKRDTFIVTVRLMQRDTRAKTLSTFIKVLPSNFLFREFVNESRVHKREINMYHNFFRLLREIHEDHPIPDVPDLYYTHIEDIVPGETDGLGTCTLLENPKAEGYLMADKLEGADYRHCHVALLHWPIITPLR</sequence>
<dbReference type="AlphaFoldDB" id="A0A8J2RXN2"/>
<dbReference type="PANTHER" id="PTHR11012">
    <property type="entry name" value="PROTEIN KINASE-LIKE DOMAIN-CONTAINING"/>
    <property type="match status" value="1"/>
</dbReference>
<proteinExistence type="predicted"/>
<dbReference type="OrthoDB" id="8114163at2759"/>
<dbReference type="PANTHER" id="PTHR11012:SF30">
    <property type="entry name" value="PROTEIN KINASE-LIKE DOMAIN-CONTAINING"/>
    <property type="match status" value="1"/>
</dbReference>
<accession>A0A8J2RXN2</accession>
<organism evidence="1 2">
    <name type="scientific">Daphnia galeata</name>
    <dbReference type="NCBI Taxonomy" id="27404"/>
    <lineage>
        <taxon>Eukaryota</taxon>
        <taxon>Metazoa</taxon>
        <taxon>Ecdysozoa</taxon>
        <taxon>Arthropoda</taxon>
        <taxon>Crustacea</taxon>
        <taxon>Branchiopoda</taxon>
        <taxon>Diplostraca</taxon>
        <taxon>Cladocera</taxon>
        <taxon>Anomopoda</taxon>
        <taxon>Daphniidae</taxon>
        <taxon>Daphnia</taxon>
    </lineage>
</organism>
<evidence type="ECO:0000313" key="2">
    <source>
        <dbReference type="Proteomes" id="UP000789390"/>
    </source>
</evidence>
<reference evidence="1" key="1">
    <citation type="submission" date="2021-11" db="EMBL/GenBank/DDBJ databases">
        <authorList>
            <person name="Schell T."/>
        </authorList>
    </citation>
    <scope>NUCLEOTIDE SEQUENCE</scope>
    <source>
        <strain evidence="1">M5</strain>
    </source>
</reference>
<dbReference type="EMBL" id="CAKKLH010000306">
    <property type="protein sequence ID" value="CAH0110792.1"/>
    <property type="molecule type" value="Genomic_DNA"/>
</dbReference>
<protein>
    <submittedName>
        <fullName evidence="1">Uncharacterized protein</fullName>
    </submittedName>
</protein>
<gene>
    <name evidence="1" type="ORF">DGAL_LOCUS14396</name>
</gene>
<name>A0A8J2RXN2_9CRUS</name>
<dbReference type="Pfam" id="PF02958">
    <property type="entry name" value="EcKL"/>
    <property type="match status" value="1"/>
</dbReference>
<comment type="caution">
    <text evidence="1">The sequence shown here is derived from an EMBL/GenBank/DDBJ whole genome shotgun (WGS) entry which is preliminary data.</text>
</comment>
<dbReference type="Proteomes" id="UP000789390">
    <property type="component" value="Unassembled WGS sequence"/>
</dbReference>
<keyword evidence="2" id="KW-1185">Reference proteome</keyword>